<dbReference type="AlphaFoldDB" id="A0AAC8Z2C1"/>
<dbReference type="EMBL" id="CP013344">
    <property type="protein sequence ID" value="AMU90491.1"/>
    <property type="molecule type" value="Genomic_DNA"/>
</dbReference>
<proteinExistence type="predicted"/>
<organism evidence="1 2">
    <name type="scientific">Sphingopyxis macrogoltabida</name>
    <name type="common">Sphingomonas macrogoltabidus</name>
    <dbReference type="NCBI Taxonomy" id="33050"/>
    <lineage>
        <taxon>Bacteria</taxon>
        <taxon>Pseudomonadati</taxon>
        <taxon>Pseudomonadota</taxon>
        <taxon>Alphaproteobacteria</taxon>
        <taxon>Sphingomonadales</taxon>
        <taxon>Sphingomonadaceae</taxon>
        <taxon>Sphingopyxis</taxon>
    </lineage>
</organism>
<reference evidence="1 2" key="2">
    <citation type="journal article" date="2016" name="Genome Announc.">
        <title>Complete Genome Sequence of Sphingopyxis macrogoltabida Strain 203N (NBRC 111659), a Polyethylene Glycol Degrader.</title>
        <authorList>
            <person name="Ohtsubo Y."/>
            <person name="Nonoyama S."/>
            <person name="Nagata Y."/>
            <person name="Numata M."/>
            <person name="Tsuchikane K."/>
            <person name="Hosoyama A."/>
            <person name="Yamazoe A."/>
            <person name="Tsuda M."/>
            <person name="Fujita N."/>
            <person name="Kawai F."/>
        </authorList>
    </citation>
    <scope>NUCLEOTIDE SEQUENCE [LARGE SCALE GENOMIC DNA]</scope>
    <source>
        <strain evidence="1 2">203N</strain>
    </source>
</reference>
<dbReference type="KEGG" id="smaz:LH19_15255"/>
<protein>
    <submittedName>
        <fullName evidence="1">Uncharacterized protein</fullName>
    </submittedName>
</protein>
<gene>
    <name evidence="1" type="ORF">ATM17_15825</name>
</gene>
<name>A0AAC8Z2C1_SPHMC</name>
<evidence type="ECO:0000313" key="1">
    <source>
        <dbReference type="EMBL" id="AMU90491.1"/>
    </source>
</evidence>
<dbReference type="Proteomes" id="UP000076088">
    <property type="component" value="Chromosome"/>
</dbReference>
<evidence type="ECO:0000313" key="2">
    <source>
        <dbReference type="Proteomes" id="UP000076088"/>
    </source>
</evidence>
<reference evidence="2" key="1">
    <citation type="submission" date="2015-11" db="EMBL/GenBank/DDBJ databases">
        <title>Complete genome sequence of a polyethylene-glycol degrader Sphingopyxis macrogoltabida 203N (NBRC 111659).</title>
        <authorList>
            <person name="Yoshiyuki O."/>
            <person name="Shouta N."/>
            <person name="Nagata Y."/>
            <person name="Numata M."/>
            <person name="Tsuchikane K."/>
            <person name="Hosoyama A."/>
            <person name="Yamazoe A."/>
            <person name="Tsuda M."/>
            <person name="Fujita N."/>
            <person name="Kawai F."/>
        </authorList>
    </citation>
    <scope>NUCLEOTIDE SEQUENCE [LARGE SCALE GENOMIC DNA]</scope>
    <source>
        <strain evidence="2">203N</strain>
    </source>
</reference>
<sequence length="136" mass="15165">MDRVPVAPVKAATDRTLRLALITLAELVERVEDGPAPPTTATRLALAVCFQHSRGDREPFAHFWRTMRDPCAHQATETIARYCRTTYLMTSFRGVLRAVGIEPTATVEIDLRRAARNAKAARDAFDQAQKNCPTSR</sequence>
<accession>A0AAC8Z2C1</accession>
<dbReference type="RefSeq" id="WP_054729437.1">
    <property type="nucleotide sequence ID" value="NZ_CP009429.1"/>
</dbReference>
<keyword evidence="2" id="KW-1185">Reference proteome</keyword>